<keyword evidence="2 13" id="KW-0436">Ligase</keyword>
<evidence type="ECO:0000256" key="5">
    <source>
        <dbReference type="ARBA" id="ARBA00022800"/>
    </source>
</evidence>
<feature type="binding site" evidence="10">
    <location>
        <begin position="629"/>
        <end position="630"/>
    </location>
    <ligand>
        <name>GMP</name>
        <dbReference type="ChEBI" id="CHEBI:58115"/>
    </ligand>
</feature>
<evidence type="ECO:0000256" key="2">
    <source>
        <dbReference type="ARBA" id="ARBA00022598"/>
    </source>
</evidence>
<evidence type="ECO:0000256" key="8">
    <source>
        <dbReference type="ARBA" id="ARBA00047746"/>
    </source>
</evidence>
<dbReference type="Pfam" id="PF01139">
    <property type="entry name" value="RtcB"/>
    <property type="match status" value="2"/>
</dbReference>
<dbReference type="PATRIC" id="fig|476652.3.peg.2081"/>
<feature type="binding site" evidence="11">
    <location>
        <position position="629"/>
    </location>
    <ligand>
        <name>Mn(2+)</name>
        <dbReference type="ChEBI" id="CHEBI:29035"/>
        <label>2</label>
    </ligand>
</feature>
<evidence type="ECO:0000313" key="13">
    <source>
        <dbReference type="EMBL" id="KLU65972.1"/>
    </source>
</evidence>
<gene>
    <name evidence="13" type="primary">rtcB</name>
    <name evidence="13" type="ORF">DEAC_c20110</name>
</gene>
<feature type="binding site" evidence="10">
    <location>
        <begin position="679"/>
        <end position="682"/>
    </location>
    <ligand>
        <name>GMP</name>
        <dbReference type="ChEBI" id="CHEBI:58115"/>
    </ligand>
</feature>
<evidence type="ECO:0000313" key="14">
    <source>
        <dbReference type="Proteomes" id="UP000036356"/>
    </source>
</evidence>
<keyword evidence="5" id="KW-0692">RNA repair</keyword>
<dbReference type="PANTHER" id="PTHR43749:SF2">
    <property type="entry name" value="RNA-SPLICING LIGASE RTCB"/>
    <property type="match status" value="1"/>
</dbReference>
<proteinExistence type="predicted"/>
<dbReference type="GO" id="GO:0170057">
    <property type="term" value="F:RNA ligase (GTP) activity"/>
    <property type="evidence" value="ECO:0007669"/>
    <property type="project" value="UniProtKB-EC"/>
</dbReference>
<evidence type="ECO:0000256" key="4">
    <source>
        <dbReference type="ARBA" id="ARBA00022741"/>
    </source>
</evidence>
<dbReference type="SUPFAM" id="SSF103365">
    <property type="entry name" value="Hypothetical protein PH1602"/>
    <property type="match status" value="1"/>
</dbReference>
<feature type="domain" description="WCX" evidence="12">
    <location>
        <begin position="297"/>
        <end position="332"/>
    </location>
</feature>
<dbReference type="Pfam" id="PF25583">
    <property type="entry name" value="WCX"/>
    <property type="match status" value="1"/>
</dbReference>
<feature type="active site" description="GMP-histidine intermediate" evidence="9">
    <location>
        <position position="679"/>
    </location>
</feature>
<evidence type="ECO:0000259" key="12">
    <source>
        <dbReference type="Pfam" id="PF25583"/>
    </source>
</evidence>
<dbReference type="InterPro" id="IPR036025">
    <property type="entry name" value="RtcB-like_sf"/>
</dbReference>
<feature type="binding site" evidence="11">
    <location>
        <position position="507"/>
    </location>
    <ligand>
        <name>Mn(2+)</name>
        <dbReference type="ChEBI" id="CHEBI:29035"/>
        <label>2</label>
    </ligand>
</feature>
<dbReference type="GO" id="GO:0006396">
    <property type="term" value="P:RNA processing"/>
    <property type="evidence" value="ECO:0007669"/>
    <property type="project" value="InterPro"/>
</dbReference>
<accession>A0A0J1FRP5</accession>
<dbReference type="InterPro" id="IPR001233">
    <property type="entry name" value="RtcB"/>
</dbReference>
<dbReference type="GO" id="GO:0030145">
    <property type="term" value="F:manganese ion binding"/>
    <property type="evidence" value="ECO:0007669"/>
    <property type="project" value="TreeGrafter"/>
</dbReference>
<keyword evidence="3 11" id="KW-0479">Metal-binding</keyword>
<dbReference type="InterPro" id="IPR057727">
    <property type="entry name" value="WCX_dom"/>
</dbReference>
<comment type="catalytic activity">
    <reaction evidence="8">
        <text>a 3'-end 3'-phospho-ribonucleotide-RNA + a 5'-end dephospho-ribonucleoside-RNA + GTP = a ribonucleotidyl-ribonucleotide-RNA + GMP + diphosphate</text>
        <dbReference type="Rhea" id="RHEA:68076"/>
        <dbReference type="Rhea" id="RHEA-COMP:10463"/>
        <dbReference type="Rhea" id="RHEA-COMP:13936"/>
        <dbReference type="Rhea" id="RHEA-COMP:17355"/>
        <dbReference type="ChEBI" id="CHEBI:33019"/>
        <dbReference type="ChEBI" id="CHEBI:37565"/>
        <dbReference type="ChEBI" id="CHEBI:58115"/>
        <dbReference type="ChEBI" id="CHEBI:83062"/>
        <dbReference type="ChEBI" id="CHEBI:138284"/>
        <dbReference type="ChEBI" id="CHEBI:173118"/>
        <dbReference type="EC" id="6.5.1.8"/>
    </reaction>
</comment>
<keyword evidence="6 10" id="KW-0342">GTP-binding</keyword>
<evidence type="ECO:0000256" key="11">
    <source>
        <dbReference type="PIRSR" id="PIRSR601233-3"/>
    </source>
</evidence>
<dbReference type="AlphaFoldDB" id="A0A0J1FRP5"/>
<dbReference type="GO" id="GO:0003909">
    <property type="term" value="F:DNA ligase activity"/>
    <property type="evidence" value="ECO:0007669"/>
    <property type="project" value="TreeGrafter"/>
</dbReference>
<dbReference type="Gene3D" id="3.90.1860.10">
    <property type="entry name" value="tRNA-splicing ligase RtcB"/>
    <property type="match status" value="1"/>
</dbReference>
<feature type="binding site" evidence="10">
    <location>
        <begin position="489"/>
        <end position="493"/>
    </location>
    <ligand>
        <name>GMP</name>
        <dbReference type="ChEBI" id="CHEBI:58115"/>
    </ligand>
</feature>
<keyword evidence="4 10" id="KW-0547">Nucleotide-binding</keyword>
<dbReference type="PANTHER" id="PTHR43749">
    <property type="entry name" value="RNA-SPLICING LIGASE RTCB"/>
    <property type="match status" value="1"/>
</dbReference>
<comment type="caution">
    <text evidence="13">The sequence shown here is derived from an EMBL/GenBank/DDBJ whole genome shotgun (WGS) entry which is preliminary data.</text>
</comment>
<dbReference type="GO" id="GO:0005525">
    <property type="term" value="F:GTP binding"/>
    <property type="evidence" value="ECO:0007669"/>
    <property type="project" value="UniProtKB-KW"/>
</dbReference>
<organism evidence="13 14">
    <name type="scientific">Desulfosporosinus acididurans</name>
    <dbReference type="NCBI Taxonomy" id="476652"/>
    <lineage>
        <taxon>Bacteria</taxon>
        <taxon>Bacillati</taxon>
        <taxon>Bacillota</taxon>
        <taxon>Clostridia</taxon>
        <taxon>Eubacteriales</taxon>
        <taxon>Desulfitobacteriaceae</taxon>
        <taxon>Desulfosporosinus</taxon>
    </lineage>
</organism>
<reference evidence="13 14" key="1">
    <citation type="submission" date="2015-06" db="EMBL/GenBank/DDBJ databases">
        <title>Draft genome of the moderately acidophilic sulfate reducer Candidatus Desulfosporosinus acididurans strain M1.</title>
        <authorList>
            <person name="Poehlein A."/>
            <person name="Petzsch P."/>
            <person name="Johnson B.D."/>
            <person name="Schloemann M."/>
            <person name="Daniel R."/>
            <person name="Muehling M."/>
        </authorList>
    </citation>
    <scope>NUCLEOTIDE SEQUENCE [LARGE SCALE GENOMIC DNA]</scope>
    <source>
        <strain evidence="13 14">M1</strain>
    </source>
</reference>
<evidence type="ECO:0000256" key="9">
    <source>
        <dbReference type="PIRSR" id="PIRSR601233-1"/>
    </source>
</evidence>
<feature type="binding site" evidence="11">
    <location>
        <position position="418"/>
    </location>
    <ligand>
        <name>Mn(2+)</name>
        <dbReference type="ChEBI" id="CHEBI:29035"/>
        <label>1</label>
    </ligand>
</feature>
<feature type="binding site" evidence="11">
    <location>
        <position position="490"/>
    </location>
    <ligand>
        <name>Mn(2+)</name>
        <dbReference type="ChEBI" id="CHEBI:29035"/>
        <label>1</label>
    </ligand>
</feature>
<dbReference type="InterPro" id="IPR052915">
    <property type="entry name" value="RtcB-like"/>
</dbReference>
<feature type="binding site" evidence="10">
    <location>
        <position position="662"/>
    </location>
    <ligand>
        <name>GMP</name>
        <dbReference type="ChEBI" id="CHEBI:58115"/>
    </ligand>
</feature>
<dbReference type="EMBL" id="LDZY01000006">
    <property type="protein sequence ID" value="KLU65972.1"/>
    <property type="molecule type" value="Genomic_DNA"/>
</dbReference>
<dbReference type="STRING" id="476652.DEAC_c20110"/>
<feature type="binding site" evidence="10">
    <location>
        <begin position="655"/>
        <end position="658"/>
    </location>
    <ligand>
        <name>GMP</name>
        <dbReference type="ChEBI" id="CHEBI:58115"/>
    </ligand>
</feature>
<evidence type="ECO:0000256" key="10">
    <source>
        <dbReference type="PIRSR" id="PIRSR601233-2"/>
    </source>
</evidence>
<keyword evidence="7 11" id="KW-0464">Manganese</keyword>
<evidence type="ECO:0000256" key="1">
    <source>
        <dbReference type="ARBA" id="ARBA00012726"/>
    </source>
</evidence>
<dbReference type="GO" id="GO:0042245">
    <property type="term" value="P:RNA repair"/>
    <property type="evidence" value="ECO:0007669"/>
    <property type="project" value="UniProtKB-KW"/>
</dbReference>
<protein>
    <recommendedName>
        <fullName evidence="1">3'-phosphate/5'-hydroxy nucleic acid ligase</fullName>
        <ecNumber evidence="1">6.5.1.8</ecNumber>
    </recommendedName>
</protein>
<comment type="cofactor">
    <cofactor evidence="11">
        <name>Mn(2+)</name>
        <dbReference type="ChEBI" id="CHEBI:29035"/>
    </cofactor>
    <text evidence="11">Binds 2 manganese ions per subunit.</text>
</comment>
<evidence type="ECO:0000256" key="3">
    <source>
        <dbReference type="ARBA" id="ARBA00022723"/>
    </source>
</evidence>
<keyword evidence="14" id="KW-1185">Reference proteome</keyword>
<name>A0A0J1FRP5_9FIRM</name>
<dbReference type="EC" id="6.5.1.8" evidence="1"/>
<sequence length="753" mass="86645">MELFDEVKNRYFHIVFKVLNECEKGLSRKDIIKIVDEEEFQEKVVGKDFQTFAGLLLNQYDGRKNLNLLQLKNEAYYPAVMGDKRPPVPVRLTSIEKAWLNSLLNEETLKLLLSDTTRAKLKDALQSAGYPDTGRIIDITNQSTLPEIEDLETYKYNLKILLAAIQREKSIKYSNVDRFGNEYCEKRALPIRMEYSLKDGRFRVSMYSLDEERPVMANVFSLSKIEIEENDEKVIDRRGAIRLIHKHRYSQEPIVIEVTDKKAAMERCFMSFSAMERYSRCIGEDQYEMKLFYYTFEEEEIIRKILALGPYVKVVSPPRVIDEVVKRIRRALDLNNCNLYPEEGRKMIELNGKYNSAKVYTDKLEPEVAAQVMELCNQEFCKDSKIAIMPDTHAGKGCVIGFTADLGDKVIPNIVGVDIGCGMTTVELGKVDLDLRQMDDVIRQWIPSGMNVHEGRIAKFPKLQELHCYRALKDTRRIERSIGTLGGGNHFIEVDRDDDSNLYLVIHSGSRNLGKQVAEYYQNLAIDLCSGKAEYYELRDKIISAYKKEGKRQLIQGALKELKKKYDALMPEYPRDLCFLTGAYKEKYLHDMNICQEYAVLNRQTMANMILEKFLDKKLEDFSYFNTIHNYINFKDNIIRKGSISAYEGERVLIPINMRDGSILAVGLGNPDWNYSAPHGAGRLMSRSKAKESLTLEDYEKSMEGIFSTSVNESTLDEAPMAYKPMGEIIDNIQDAVKILKLIKPIYNFKAGI</sequence>
<evidence type="ECO:0000256" key="6">
    <source>
        <dbReference type="ARBA" id="ARBA00023134"/>
    </source>
</evidence>
<dbReference type="Proteomes" id="UP000036356">
    <property type="component" value="Unassembled WGS sequence"/>
</dbReference>
<dbReference type="GO" id="GO:0006281">
    <property type="term" value="P:DNA repair"/>
    <property type="evidence" value="ECO:0007669"/>
    <property type="project" value="TreeGrafter"/>
</dbReference>
<evidence type="ECO:0000256" key="7">
    <source>
        <dbReference type="ARBA" id="ARBA00023211"/>
    </source>
</evidence>